<gene>
    <name evidence="13" type="primary">eccCa</name>
    <name evidence="13" type="ORF">HQ603_03010</name>
</gene>
<evidence type="ECO:0000259" key="12">
    <source>
        <dbReference type="PROSITE" id="PS50901"/>
    </source>
</evidence>
<name>A0ABS7NZY3_9NOCA</name>
<dbReference type="NCBIfam" id="TIGR03924">
    <property type="entry name" value="T7SS_EccC_a"/>
    <property type="match status" value="1"/>
</dbReference>
<dbReference type="InterPro" id="IPR002543">
    <property type="entry name" value="FtsK_dom"/>
</dbReference>
<feature type="compositionally biased region" description="Low complexity" evidence="10">
    <location>
        <begin position="17"/>
        <end position="34"/>
    </location>
</feature>
<dbReference type="Proteomes" id="UP000825228">
    <property type="component" value="Unassembled WGS sequence"/>
</dbReference>
<evidence type="ECO:0000256" key="6">
    <source>
        <dbReference type="ARBA" id="ARBA00022840"/>
    </source>
</evidence>
<feature type="transmembrane region" description="Helical" evidence="11">
    <location>
        <begin position="86"/>
        <end position="108"/>
    </location>
</feature>
<keyword evidence="7 11" id="KW-1133">Transmembrane helix</keyword>
<dbReference type="Pfam" id="PF01580">
    <property type="entry name" value="FtsK_SpoIIIE"/>
    <property type="match status" value="3"/>
</dbReference>
<evidence type="ECO:0000256" key="8">
    <source>
        <dbReference type="ARBA" id="ARBA00023136"/>
    </source>
</evidence>
<keyword evidence="2" id="KW-1003">Cell membrane</keyword>
<dbReference type="PROSITE" id="PS50901">
    <property type="entry name" value="FTSK"/>
    <property type="match status" value="3"/>
</dbReference>
<keyword evidence="4" id="KW-0677">Repeat</keyword>
<feature type="binding site" evidence="9">
    <location>
        <begin position="1154"/>
        <end position="1161"/>
    </location>
    <ligand>
        <name>ATP</name>
        <dbReference type="ChEBI" id="CHEBI:30616"/>
    </ligand>
</feature>
<accession>A0ABS7NZY3</accession>
<sequence length="1354" mass="142109">MSIDAALADGGPRAPGARVPFSRPRSRSTPPAASTGDVALEAPPEIPGVAPASPMARLIPVVMVVAMVGMVVFMVTSGAAANPTALLFPVMMGVSMLAMVASGGRGGASRAAELDQSRRDYVRYLDRVRADLDRTAHTQSVALRHAHPEPTSLIALVGSERMWERRPVDPDFLHVRAGTGSQRLLTRLVPPETGPAEDLDPACAAMLRDLVRARAIVPGLPTALSLSAFSAVTVPASERGRSVLRAIVAQAATFHGPDDLLVVVSAPAEDVEWDWVKWLPHHRVALDRDPLDSLGAVGAALPETLRVVDHVELGAVLSRVPVEARVLVVADGHGHDIARVSTVVDRPGVTVLGTVPGDVGSALPDDATVPRVLDLVLDGDDLGARSSVGVEMFGRADAVDRPTVTALARALARYEAASDAGAEAGPRRSDAWHHLPGMTAPDELDPDVAWRGRTGRARLRVPFGLDYDGRVVELDLKEAAEGGMGPHGLCIGATGSGKSELLRTLVLGLIATHAPDVLNLVLVDFKGGATFLGLDDAPHVAAVITNLAEEAHMVERMRDALAGEMNRRQELLRSSGNFANVTEYAAARARGAALDPLPALFVVVDEFSELLSRFPDFADLFVAIGRLGRSLHIHLLLASQRLDEGRLRGLDSHLSYRIGLKTFSPGESRSVLGVPDAYHLTGGPGAGFLKSDAGDPVRFTAAFVSGPVVTAGGETAYTGHASSGHPPVRLFSAVDRVGPAELVESSGASGSGIGSPVEIDVSGPATGSATTGSGGSRTLLSAVVDRLRGHGRPAHRVWLPPLDRPVPLDAIAGGPTRTGTGSLAATVALVDRPFDQRRDPLELDLSGSAGHLAVVGGPQSGKSTAAATVVLALAQRYSPSACRVVALDFGGGTLSLLRGLPHVSAIAGRADADVVRRIVADTASLIRRRESLFREWGIASMEELRASRAARPDTDSADVILVVDGWATVRSDFDAIEATLARIAATGLSYGVHLVLTAGRWADIRPAVKDAIGSRLELRLVDPLDSDVGRAQASSVPQRPGRGVTKDGLHLLVALPRLDGVPSAVGLTGAIGDAVTRVRTGWADSPAAPPLRLLPHLLRRADFLATAFGVEASRPWPPPGRVGFHGVLPLGVDEDELAPVSVDLAENPHFLVFGDGRSGKTSVLRSLCAGLVEANDAASLRVLLIDYRRTLLDVIPDDRLAGRASSADEAGPMVVELARHLRGRRPGPETTKEQLAARSWWTGPEIVVVVDDYDLVVTPSGNPVAELLDLLSVARDVGLHLVIARRSGGAARALYEPVLARLRDLATPGLILSGNRDEGVLLGTVRPSEQPPGRGTVVDRSRTIVVQTAYAEDA</sequence>
<keyword evidence="3 11" id="KW-0812">Transmembrane</keyword>
<protein>
    <submittedName>
        <fullName evidence="13">Type VII secretion protein EccCa</fullName>
    </submittedName>
</protein>
<feature type="binding site" evidence="9">
    <location>
        <begin position="856"/>
        <end position="863"/>
    </location>
    <ligand>
        <name>ATP</name>
        <dbReference type="ChEBI" id="CHEBI:30616"/>
    </ligand>
</feature>
<evidence type="ECO:0000313" key="13">
    <source>
        <dbReference type="EMBL" id="MBY6365718.1"/>
    </source>
</evidence>
<dbReference type="InterPro" id="IPR023836">
    <property type="entry name" value="EccCa-like_Actinobacteria"/>
</dbReference>
<feature type="transmembrane region" description="Helical" evidence="11">
    <location>
        <begin position="58"/>
        <end position="80"/>
    </location>
</feature>
<dbReference type="EMBL" id="JABUBU010000001">
    <property type="protein sequence ID" value="MBY6365718.1"/>
    <property type="molecule type" value="Genomic_DNA"/>
</dbReference>
<comment type="subcellular location">
    <subcellularLocation>
        <location evidence="1">Cell membrane</location>
        <topology evidence="1">Multi-pass membrane protein</topology>
    </subcellularLocation>
</comment>
<evidence type="ECO:0000256" key="5">
    <source>
        <dbReference type="ARBA" id="ARBA00022741"/>
    </source>
</evidence>
<organism evidence="13 14">
    <name type="scientific">Rhodococcoides corynebacterioides</name>
    <dbReference type="NCBI Taxonomy" id="53972"/>
    <lineage>
        <taxon>Bacteria</taxon>
        <taxon>Bacillati</taxon>
        <taxon>Actinomycetota</taxon>
        <taxon>Actinomycetes</taxon>
        <taxon>Mycobacteriales</taxon>
        <taxon>Nocardiaceae</taxon>
        <taxon>Rhodococcoides</taxon>
    </lineage>
</organism>
<evidence type="ECO:0000256" key="9">
    <source>
        <dbReference type="PROSITE-ProRule" id="PRU00289"/>
    </source>
</evidence>
<dbReference type="SMART" id="SM00382">
    <property type="entry name" value="AAA"/>
    <property type="match status" value="3"/>
</dbReference>
<evidence type="ECO:0000256" key="3">
    <source>
        <dbReference type="ARBA" id="ARBA00022692"/>
    </source>
</evidence>
<dbReference type="NCBIfam" id="TIGR03925">
    <property type="entry name" value="T7SS_EccC_b"/>
    <property type="match status" value="1"/>
</dbReference>
<reference evidence="13 14" key="1">
    <citation type="submission" date="2020-06" db="EMBL/GenBank/DDBJ databases">
        <title>Taxonomy, biology and ecology of Rhodococcus bacteria occurring in California pistachio and other woody hosts as revealed by genome sequence analyses.</title>
        <authorList>
            <person name="Gai Y."/>
            <person name="Riely B."/>
        </authorList>
    </citation>
    <scope>NUCLEOTIDE SEQUENCE [LARGE SCALE GENOMIC DNA]</scope>
    <source>
        <strain evidence="13 14">BP-281</strain>
    </source>
</reference>
<evidence type="ECO:0000256" key="1">
    <source>
        <dbReference type="ARBA" id="ARBA00004651"/>
    </source>
</evidence>
<dbReference type="PANTHER" id="PTHR22683:SF1">
    <property type="entry name" value="TYPE VII SECRETION SYSTEM PROTEIN ESSC"/>
    <property type="match status" value="1"/>
</dbReference>
<proteinExistence type="predicted"/>
<evidence type="ECO:0000256" key="11">
    <source>
        <dbReference type="SAM" id="Phobius"/>
    </source>
</evidence>
<dbReference type="PANTHER" id="PTHR22683">
    <property type="entry name" value="SPORULATION PROTEIN RELATED"/>
    <property type="match status" value="1"/>
</dbReference>
<feature type="binding site" evidence="9">
    <location>
        <begin position="492"/>
        <end position="499"/>
    </location>
    <ligand>
        <name>ATP</name>
        <dbReference type="ChEBI" id="CHEBI:30616"/>
    </ligand>
</feature>
<dbReference type="InterPro" id="IPR003593">
    <property type="entry name" value="AAA+_ATPase"/>
</dbReference>
<dbReference type="InterPro" id="IPR050206">
    <property type="entry name" value="FtsK/SpoIIIE/SftA"/>
</dbReference>
<evidence type="ECO:0000256" key="2">
    <source>
        <dbReference type="ARBA" id="ARBA00022475"/>
    </source>
</evidence>
<keyword evidence="5 9" id="KW-0547">Nucleotide-binding</keyword>
<evidence type="ECO:0000256" key="7">
    <source>
        <dbReference type="ARBA" id="ARBA00022989"/>
    </source>
</evidence>
<dbReference type="RefSeq" id="WP_222682840.1">
    <property type="nucleotide sequence ID" value="NZ_JABUBT010000001.1"/>
</dbReference>
<evidence type="ECO:0000256" key="4">
    <source>
        <dbReference type="ARBA" id="ARBA00022737"/>
    </source>
</evidence>
<evidence type="ECO:0000313" key="14">
    <source>
        <dbReference type="Proteomes" id="UP000825228"/>
    </source>
</evidence>
<feature type="region of interest" description="Disordered" evidence="10">
    <location>
        <begin position="1"/>
        <end position="40"/>
    </location>
</feature>
<feature type="domain" description="FtsK" evidence="12">
    <location>
        <begin position="838"/>
        <end position="1027"/>
    </location>
</feature>
<dbReference type="Gene3D" id="3.40.50.300">
    <property type="entry name" value="P-loop containing nucleotide triphosphate hydrolases"/>
    <property type="match status" value="3"/>
</dbReference>
<keyword evidence="8 11" id="KW-0472">Membrane</keyword>
<dbReference type="InterPro" id="IPR027417">
    <property type="entry name" value="P-loop_NTPase"/>
</dbReference>
<keyword evidence="14" id="KW-1185">Reference proteome</keyword>
<comment type="caution">
    <text evidence="13">The sequence shown here is derived from an EMBL/GenBank/DDBJ whole genome shotgun (WGS) entry which is preliminary data.</text>
</comment>
<keyword evidence="6 9" id="KW-0067">ATP-binding</keyword>
<dbReference type="SUPFAM" id="SSF52540">
    <property type="entry name" value="P-loop containing nucleoside triphosphate hydrolases"/>
    <property type="match status" value="3"/>
</dbReference>
<feature type="domain" description="FtsK" evidence="12">
    <location>
        <begin position="1137"/>
        <end position="1321"/>
    </location>
</feature>
<dbReference type="InterPro" id="IPR023837">
    <property type="entry name" value="EccCb-like_Actinobacteria"/>
</dbReference>
<feature type="domain" description="FtsK" evidence="12">
    <location>
        <begin position="469"/>
        <end position="669"/>
    </location>
</feature>
<evidence type="ECO:0000256" key="10">
    <source>
        <dbReference type="SAM" id="MobiDB-lite"/>
    </source>
</evidence>